<dbReference type="VEuPathDB" id="FungiDB:JI435_131220"/>
<gene>
    <name evidence="3" type="ORF">JI435_131220</name>
</gene>
<evidence type="ECO:0000313" key="3">
    <source>
        <dbReference type="EMBL" id="QRD07490.1"/>
    </source>
</evidence>
<accession>A0A7U2ID91</accession>
<dbReference type="OrthoDB" id="3773350at2759"/>
<evidence type="ECO:0000256" key="1">
    <source>
        <dbReference type="SAM" id="MobiDB-lite"/>
    </source>
</evidence>
<organism evidence="3 4">
    <name type="scientific">Phaeosphaeria nodorum (strain SN15 / ATCC MYA-4574 / FGSC 10173)</name>
    <name type="common">Glume blotch fungus</name>
    <name type="synonym">Parastagonospora nodorum</name>
    <dbReference type="NCBI Taxonomy" id="321614"/>
    <lineage>
        <taxon>Eukaryota</taxon>
        <taxon>Fungi</taxon>
        <taxon>Dikarya</taxon>
        <taxon>Ascomycota</taxon>
        <taxon>Pezizomycotina</taxon>
        <taxon>Dothideomycetes</taxon>
        <taxon>Pleosporomycetidae</taxon>
        <taxon>Pleosporales</taxon>
        <taxon>Pleosporineae</taxon>
        <taxon>Phaeosphaeriaceae</taxon>
        <taxon>Parastagonospora</taxon>
    </lineage>
</organism>
<feature type="region of interest" description="Disordered" evidence="1">
    <location>
        <begin position="234"/>
        <end position="317"/>
    </location>
</feature>
<feature type="compositionally biased region" description="Basic and acidic residues" evidence="1">
    <location>
        <begin position="242"/>
        <end position="308"/>
    </location>
</feature>
<feature type="signal peptide" evidence="2">
    <location>
        <begin position="1"/>
        <end position="25"/>
    </location>
</feature>
<sequence>MPDKISSTSLRLLAPLLLLTYVCHAMPSFDHGSLSPLGSVLNPRSFPIEIRGVYGGRKKRYIVERDAPACSKECKEKPICIPTLGEIIKDCKCQKCPTGVPTLDGNNCEENCPKGQEKNGKGGCCPIGQVPTAKGDGCEAKQDGNDKKGPCPDGQILDPKHGWDPKPGDAKCQIDDEKGCAKPKISETRPEGMEDDPNFKPLCGEPDKDDSKRPKCDPKSQYVYVSVDTAGKATETCKQTRKYQDRKQGKPTNKDVRAKIKEQFTQRKPEYDARNKEREESLKKLKEIQAKRDQEIKDRDDKIKDANEKKKKRQAECSTPIALLMGLAANAAANSKRDGEHPYDWTTDYFDEEYTTSDDRLKEWPDEVDVDKISADVDEKAFLKQWDDDLEARRRPPRPGCSWNGKRSLDRRCTRRRSLDDWTDDLEPVAFPDEDIDDNDFFSDEDDIDNNFSLDEGNNNNNSSLIERDFETYSTDVIVIEKRNPFVALMSLIAQFASRLAVNFIARPVASIAAHSTRLASLRARPERLFQIATRGQGTKSGFKGMDNAKAAIRKDKRWIKCLREGIP</sequence>
<protein>
    <submittedName>
        <fullName evidence="3">Uncharacterized protein</fullName>
    </submittedName>
</protein>
<feature type="chain" id="PRO_5030650267" evidence="2">
    <location>
        <begin position="26"/>
        <end position="568"/>
    </location>
</feature>
<dbReference type="Proteomes" id="UP000663193">
    <property type="component" value="Chromosome 22"/>
</dbReference>
<evidence type="ECO:0000256" key="2">
    <source>
        <dbReference type="SAM" id="SignalP"/>
    </source>
</evidence>
<keyword evidence="2" id="KW-0732">Signal</keyword>
<name>A0A7U2ID91_PHANO</name>
<proteinExistence type="predicted"/>
<feature type="region of interest" description="Disordered" evidence="1">
    <location>
        <begin position="136"/>
        <end position="220"/>
    </location>
</feature>
<feature type="compositionally biased region" description="Basic and acidic residues" evidence="1">
    <location>
        <begin position="158"/>
        <end position="192"/>
    </location>
</feature>
<dbReference type="EMBL" id="CP069044">
    <property type="protein sequence ID" value="QRD07490.1"/>
    <property type="molecule type" value="Genomic_DNA"/>
</dbReference>
<keyword evidence="4" id="KW-1185">Reference proteome</keyword>
<dbReference type="AlphaFoldDB" id="A0A7U2ID91"/>
<feature type="compositionally biased region" description="Basic and acidic residues" evidence="1">
    <location>
        <begin position="136"/>
        <end position="150"/>
    </location>
</feature>
<evidence type="ECO:0000313" key="4">
    <source>
        <dbReference type="Proteomes" id="UP000663193"/>
    </source>
</evidence>
<reference evidence="4" key="1">
    <citation type="journal article" date="2021" name="BMC Genomics">
        <title>Chromosome-level genome assembly and manually-curated proteome of model necrotroph Parastagonospora nodorum Sn15 reveals a genome-wide trove of candidate effector homologs, and redundancy of virulence-related functions within an accessory chromosome.</title>
        <authorList>
            <person name="Bertazzoni S."/>
            <person name="Jones D.A.B."/>
            <person name="Phan H.T."/>
            <person name="Tan K.-C."/>
            <person name="Hane J.K."/>
        </authorList>
    </citation>
    <scope>NUCLEOTIDE SEQUENCE [LARGE SCALE GENOMIC DNA]</scope>
    <source>
        <strain evidence="4">SN15 / ATCC MYA-4574 / FGSC 10173)</strain>
    </source>
</reference>
<feature type="compositionally biased region" description="Basic and acidic residues" evidence="1">
    <location>
        <begin position="205"/>
        <end position="218"/>
    </location>
</feature>